<gene>
    <name evidence="2" type="ORF">QE152_g1897</name>
</gene>
<reference evidence="2 3" key="1">
    <citation type="journal article" date="2024" name="BMC Genomics">
        <title>De novo assembly and annotation of Popillia japonica's genome with initial clues to its potential as an invasive pest.</title>
        <authorList>
            <person name="Cucini C."/>
            <person name="Boschi S."/>
            <person name="Funari R."/>
            <person name="Cardaioli E."/>
            <person name="Iannotti N."/>
            <person name="Marturano G."/>
            <person name="Paoli F."/>
            <person name="Bruttini M."/>
            <person name="Carapelli A."/>
            <person name="Frati F."/>
            <person name="Nardi F."/>
        </authorList>
    </citation>
    <scope>NUCLEOTIDE SEQUENCE [LARGE SCALE GENOMIC DNA]</scope>
    <source>
        <strain evidence="2">DMR45628</strain>
    </source>
</reference>
<proteinExistence type="predicted"/>
<dbReference type="EMBL" id="JASPKY010000012">
    <property type="protein sequence ID" value="KAK9753587.1"/>
    <property type="molecule type" value="Genomic_DNA"/>
</dbReference>
<dbReference type="AlphaFoldDB" id="A0AAW1N0N8"/>
<feature type="region of interest" description="Disordered" evidence="1">
    <location>
        <begin position="1"/>
        <end position="36"/>
    </location>
</feature>
<sequence>MYFKRNARRRGPSQAYNDERALFPSHLEKPHHPGHDTLSSSNIYIVINYIVAQLFIPESSKCICVYGERRYSHNQLKTPVEVAQYIASRTNQAN</sequence>
<name>A0AAW1N0N8_POPJA</name>
<dbReference type="Proteomes" id="UP001458880">
    <property type="component" value="Unassembled WGS sequence"/>
</dbReference>
<feature type="compositionally biased region" description="Basic and acidic residues" evidence="1">
    <location>
        <begin position="17"/>
        <end position="35"/>
    </location>
</feature>
<organism evidence="2 3">
    <name type="scientific">Popillia japonica</name>
    <name type="common">Japanese beetle</name>
    <dbReference type="NCBI Taxonomy" id="7064"/>
    <lineage>
        <taxon>Eukaryota</taxon>
        <taxon>Metazoa</taxon>
        <taxon>Ecdysozoa</taxon>
        <taxon>Arthropoda</taxon>
        <taxon>Hexapoda</taxon>
        <taxon>Insecta</taxon>
        <taxon>Pterygota</taxon>
        <taxon>Neoptera</taxon>
        <taxon>Endopterygota</taxon>
        <taxon>Coleoptera</taxon>
        <taxon>Polyphaga</taxon>
        <taxon>Scarabaeiformia</taxon>
        <taxon>Scarabaeidae</taxon>
        <taxon>Rutelinae</taxon>
        <taxon>Popillia</taxon>
    </lineage>
</organism>
<evidence type="ECO:0000313" key="3">
    <source>
        <dbReference type="Proteomes" id="UP001458880"/>
    </source>
</evidence>
<accession>A0AAW1N0N8</accession>
<evidence type="ECO:0000256" key="1">
    <source>
        <dbReference type="SAM" id="MobiDB-lite"/>
    </source>
</evidence>
<keyword evidence="3" id="KW-1185">Reference proteome</keyword>
<feature type="compositionally biased region" description="Basic residues" evidence="1">
    <location>
        <begin position="1"/>
        <end position="11"/>
    </location>
</feature>
<protein>
    <submittedName>
        <fullName evidence="2">Uncharacterized protein</fullName>
    </submittedName>
</protein>
<comment type="caution">
    <text evidence="2">The sequence shown here is derived from an EMBL/GenBank/DDBJ whole genome shotgun (WGS) entry which is preliminary data.</text>
</comment>
<evidence type="ECO:0000313" key="2">
    <source>
        <dbReference type="EMBL" id="KAK9753587.1"/>
    </source>
</evidence>